<dbReference type="Proteomes" id="UP001165090">
    <property type="component" value="Unassembled WGS sequence"/>
</dbReference>
<reference evidence="2 3" key="1">
    <citation type="journal article" date="2023" name="IScience">
        <title>Expanded male sex-determining region conserved during the evolution of homothallism in the green alga Volvox.</title>
        <authorList>
            <person name="Yamamoto K."/>
            <person name="Matsuzaki R."/>
            <person name="Mahakham W."/>
            <person name="Heman W."/>
            <person name="Sekimoto H."/>
            <person name="Kawachi M."/>
            <person name="Minakuchi Y."/>
            <person name="Toyoda A."/>
            <person name="Nozaki H."/>
        </authorList>
    </citation>
    <scope>NUCLEOTIDE SEQUENCE [LARGE SCALE GENOMIC DNA]</scope>
    <source>
        <strain evidence="2 3">NIES-4468</strain>
    </source>
</reference>
<evidence type="ECO:0008006" key="4">
    <source>
        <dbReference type="Google" id="ProtNLM"/>
    </source>
</evidence>
<dbReference type="PANTHER" id="PTHR48420:SF1">
    <property type="entry name" value="NON-HAEM DIOXYGENASE N-TERMINAL DOMAIN-CONTAINING PROTEIN"/>
    <property type="match status" value="1"/>
</dbReference>
<organism evidence="2 3">
    <name type="scientific">Volvox africanus</name>
    <dbReference type="NCBI Taxonomy" id="51714"/>
    <lineage>
        <taxon>Eukaryota</taxon>
        <taxon>Viridiplantae</taxon>
        <taxon>Chlorophyta</taxon>
        <taxon>core chlorophytes</taxon>
        <taxon>Chlorophyceae</taxon>
        <taxon>CS clade</taxon>
        <taxon>Chlamydomonadales</taxon>
        <taxon>Volvocaceae</taxon>
        <taxon>Volvox</taxon>
    </lineage>
</organism>
<gene>
    <name evidence="2" type="ORF">VaNZ11_000949</name>
</gene>
<dbReference type="InterPro" id="IPR027443">
    <property type="entry name" value="IPNS-like_sf"/>
</dbReference>
<comment type="caution">
    <text evidence="2">The sequence shown here is derived from an EMBL/GenBank/DDBJ whole genome shotgun (WGS) entry which is preliminary data.</text>
</comment>
<evidence type="ECO:0000313" key="2">
    <source>
        <dbReference type="EMBL" id="GLI59118.1"/>
    </source>
</evidence>
<dbReference type="PANTHER" id="PTHR48420">
    <property type="entry name" value="NON-HAEM DIOXYGENASE N-TERMINAL DOMAIN-CONTAINING PROTEIN"/>
    <property type="match status" value="1"/>
</dbReference>
<feature type="region of interest" description="Disordered" evidence="1">
    <location>
        <begin position="325"/>
        <end position="350"/>
    </location>
</feature>
<accession>A0ABQ5RNI2</accession>
<evidence type="ECO:0000256" key="1">
    <source>
        <dbReference type="SAM" id="MobiDB-lite"/>
    </source>
</evidence>
<sequence length="508" mass="54980">MIAIHAAYSPGILFGRRASLHQVPGLTARRIIVMRKASTEDKASGGHSEATVKAGKSVVPAASQLVCIEFKDLVAQKDLTYELEMALGPNGLGAIVIKGVPSYSKLRGALLPLAERIASLPPEVQEKYVDADSSYSFGWSHGKESLANGVLDMFKGSFYANPLVDDQLQPGNGDWLQPWAFPIPADEANPTDNQLPSGTAMPATPYDDTGMPASSTASNCGGYLGIRSDLEVSELRRMYPEYFHKNLWPREEAPELEIAFKDLGRLICAVGCLLAEHCDRYVSLKLGTSPGLVSGVLRRSLNPKARLLHYFAPSETPLAGCEANQQQQQCHPMQQQQQKASGGAAGISSVTGDKEDEQQAWCGLHTDHGSLTGLTAAMYLDGQGREVPSPDPEAGLYIRDRSGVFVRAGIPPDCIAFQVGEALQVHSGGLLMATPHYVRAPRSQLAQGISRNTFAVFMQPDVLERMDCPPGADPEHVAVGQWKPGHTFGEFAAATFQQYYPKQQQQQH</sequence>
<dbReference type="EMBL" id="BSDZ01000003">
    <property type="protein sequence ID" value="GLI59118.1"/>
    <property type="molecule type" value="Genomic_DNA"/>
</dbReference>
<dbReference type="SUPFAM" id="SSF51197">
    <property type="entry name" value="Clavaminate synthase-like"/>
    <property type="match status" value="1"/>
</dbReference>
<keyword evidence="3" id="KW-1185">Reference proteome</keyword>
<name>A0ABQ5RNI2_9CHLO</name>
<protein>
    <recommendedName>
        <fullName evidence="4">Non-haem dioxygenase N-terminal domain-containing protein</fullName>
    </recommendedName>
</protein>
<evidence type="ECO:0000313" key="3">
    <source>
        <dbReference type="Proteomes" id="UP001165090"/>
    </source>
</evidence>
<feature type="compositionally biased region" description="Low complexity" evidence="1">
    <location>
        <begin position="325"/>
        <end position="349"/>
    </location>
</feature>
<dbReference type="Gene3D" id="2.60.120.330">
    <property type="entry name" value="B-lactam Antibiotic, Isopenicillin N Synthase, Chain"/>
    <property type="match status" value="1"/>
</dbReference>
<proteinExistence type="predicted"/>